<gene>
    <name evidence="3" type="ORF">JZO67_004560</name>
</gene>
<evidence type="ECO:0008006" key="5">
    <source>
        <dbReference type="Google" id="ProtNLM"/>
    </source>
</evidence>
<sequence length="391" mass="45104">MSIAIREVLAFDYFHFLSLAAGKSGLDNEITTVGILEYEYDEGLHPKRKFDVNTLVITSLYFAKNKPDLLVDTIRLLYRDGVSGLIVKKIFFQELPVELLAYANEINFPIFTYEQSATPHFEDILFQLKQVISFDGQQKILEMLVEELLAGEAIPEARIQSLLFQQEQLKKFALFYLLPDRLNLPIVHWLSLINNYQHSSFFIRGIGYQQGFFVLLGIKKHSLKEESFPPIADLFQQIGLPATDFMVGRSLDYRQTAELKNAFSEALISAQFGEKSQNRVSSYEELGVYQLLIPYYQDASFSRYSQMLLHKIKQNDPSKKQKLLETARAFIHYEGNLSMMADALEIHENSVRYRLHKLKELLSHDSLVLSDFALYEQLSLAIKTDELLTKE</sequence>
<feature type="domain" description="Purine catabolism PurC-like" evidence="1">
    <location>
        <begin position="7"/>
        <end position="116"/>
    </location>
</feature>
<comment type="caution">
    <text evidence="3">The sequence shown here is derived from an EMBL/GenBank/DDBJ whole genome shotgun (WGS) entry which is preliminary data.</text>
</comment>
<dbReference type="InterPro" id="IPR042070">
    <property type="entry name" value="PucR_C-HTH_sf"/>
</dbReference>
<accession>A0ABV0EYC0</accession>
<evidence type="ECO:0000259" key="2">
    <source>
        <dbReference type="Pfam" id="PF13556"/>
    </source>
</evidence>
<evidence type="ECO:0000313" key="4">
    <source>
        <dbReference type="Proteomes" id="UP000664357"/>
    </source>
</evidence>
<dbReference type="PANTHER" id="PTHR33744">
    <property type="entry name" value="CARBOHYDRATE DIACID REGULATOR"/>
    <property type="match status" value="1"/>
</dbReference>
<proteinExistence type="predicted"/>
<reference evidence="3 4" key="2">
    <citation type="submission" date="2024-02" db="EMBL/GenBank/DDBJ databases">
        <title>The Genome Sequence of Enterococcus sp. DIV0159.</title>
        <authorList>
            <person name="Earl A."/>
            <person name="Manson A."/>
            <person name="Gilmore M."/>
            <person name="Sanders J."/>
            <person name="Shea T."/>
            <person name="Howe W."/>
            <person name="Livny J."/>
            <person name="Cuomo C."/>
            <person name="Neafsey D."/>
            <person name="Birren B."/>
        </authorList>
    </citation>
    <scope>NUCLEOTIDE SEQUENCE [LARGE SCALE GENOMIC DNA]</scope>
    <source>
        <strain evidence="3 4">665A</strain>
    </source>
</reference>
<dbReference type="Pfam" id="PF13556">
    <property type="entry name" value="HTH_30"/>
    <property type="match status" value="1"/>
</dbReference>
<protein>
    <recommendedName>
        <fullName evidence="5">PucR family transcriptional regulator</fullName>
    </recommendedName>
</protein>
<dbReference type="InterPro" id="IPR025736">
    <property type="entry name" value="PucR_C-HTH_dom"/>
</dbReference>
<name>A0ABV0EYC0_9ENTE</name>
<organism evidence="3 4">
    <name type="scientific">Candidatus Enterococcus ferrettii</name>
    <dbReference type="NCBI Taxonomy" id="2815324"/>
    <lineage>
        <taxon>Bacteria</taxon>
        <taxon>Bacillati</taxon>
        <taxon>Bacillota</taxon>
        <taxon>Bacilli</taxon>
        <taxon>Lactobacillales</taxon>
        <taxon>Enterococcaceae</taxon>
        <taxon>Enterococcus</taxon>
    </lineage>
</organism>
<feature type="domain" description="PucR C-terminal helix-turn-helix" evidence="2">
    <location>
        <begin position="323"/>
        <end position="382"/>
    </location>
</feature>
<dbReference type="Pfam" id="PF07905">
    <property type="entry name" value="PucR"/>
    <property type="match status" value="1"/>
</dbReference>
<evidence type="ECO:0000259" key="1">
    <source>
        <dbReference type="Pfam" id="PF07905"/>
    </source>
</evidence>
<dbReference type="InterPro" id="IPR012914">
    <property type="entry name" value="PucR_dom"/>
</dbReference>
<dbReference type="EMBL" id="JAFREL020000005">
    <property type="protein sequence ID" value="MEO1772578.1"/>
    <property type="molecule type" value="Genomic_DNA"/>
</dbReference>
<dbReference type="RefSeq" id="WP_207701103.1">
    <property type="nucleotide sequence ID" value="NZ_JAFREL020000005.1"/>
</dbReference>
<dbReference type="Gene3D" id="1.10.10.2840">
    <property type="entry name" value="PucR C-terminal helix-turn-helix domain"/>
    <property type="match status" value="1"/>
</dbReference>
<evidence type="ECO:0000313" key="3">
    <source>
        <dbReference type="EMBL" id="MEO1772578.1"/>
    </source>
</evidence>
<dbReference type="Proteomes" id="UP000664357">
    <property type="component" value="Unassembled WGS sequence"/>
</dbReference>
<dbReference type="InterPro" id="IPR051448">
    <property type="entry name" value="CdaR-like_regulators"/>
</dbReference>
<reference evidence="3 4" key="1">
    <citation type="submission" date="2021-03" db="EMBL/GenBank/DDBJ databases">
        <authorList>
            <person name="Gilmore M.S."/>
            <person name="Schwartzman J."/>
            <person name="Van Tyne D."/>
            <person name="Martin M."/>
            <person name="Earl A.M."/>
            <person name="Manson A.L."/>
            <person name="Straub T."/>
            <person name="Salamzade R."/>
            <person name="Saavedra J."/>
            <person name="Lebreton F."/>
            <person name="Prichula J."/>
            <person name="Schaufler K."/>
            <person name="Gaca A."/>
            <person name="Sgardioli B."/>
            <person name="Wagenaar J."/>
            <person name="Strong T."/>
        </authorList>
    </citation>
    <scope>NUCLEOTIDE SEQUENCE [LARGE SCALE GENOMIC DNA]</scope>
    <source>
        <strain evidence="3 4">665A</strain>
    </source>
</reference>
<keyword evidence="4" id="KW-1185">Reference proteome</keyword>
<dbReference type="PANTHER" id="PTHR33744:SF1">
    <property type="entry name" value="DNA-BINDING TRANSCRIPTIONAL ACTIVATOR ADER"/>
    <property type="match status" value="1"/>
</dbReference>